<sequence length="107" mass="12077">MRALTAGWGDWLSVFEEHYAALPAAAERRACPNCGAERLRLAFTGLEPERVGYAAFWCDDCLFGIHVSRCQVPTGVPMDSLHTPVELRSVRIPNYTLLWPDEDERRA</sequence>
<dbReference type="RefSeq" id="WP_205356564.1">
    <property type="nucleotide sequence ID" value="NZ_JADKYB010000004.1"/>
</dbReference>
<protein>
    <submittedName>
        <fullName evidence="1">Uncharacterized protein</fullName>
    </submittedName>
</protein>
<proteinExistence type="predicted"/>
<dbReference type="EMBL" id="JADKYB010000004">
    <property type="protein sequence ID" value="MBM9504704.1"/>
    <property type="molecule type" value="Genomic_DNA"/>
</dbReference>
<name>A0ABS2TMY2_9ACTN</name>
<accession>A0ABS2TMY2</accession>
<comment type="caution">
    <text evidence="1">The sequence shown here is derived from an EMBL/GenBank/DDBJ whole genome shotgun (WGS) entry which is preliminary data.</text>
</comment>
<evidence type="ECO:0000313" key="2">
    <source>
        <dbReference type="Proteomes" id="UP000749040"/>
    </source>
</evidence>
<keyword evidence="2" id="KW-1185">Reference proteome</keyword>
<gene>
    <name evidence="1" type="ORF">ITX44_09160</name>
</gene>
<organism evidence="1 2">
    <name type="scientific">Actinacidiphila acididurans</name>
    <dbReference type="NCBI Taxonomy" id="2784346"/>
    <lineage>
        <taxon>Bacteria</taxon>
        <taxon>Bacillati</taxon>
        <taxon>Actinomycetota</taxon>
        <taxon>Actinomycetes</taxon>
        <taxon>Kitasatosporales</taxon>
        <taxon>Streptomycetaceae</taxon>
        <taxon>Actinacidiphila</taxon>
    </lineage>
</organism>
<dbReference type="Proteomes" id="UP000749040">
    <property type="component" value="Unassembled WGS sequence"/>
</dbReference>
<reference evidence="1 2" key="1">
    <citation type="submission" date="2021-01" db="EMBL/GenBank/DDBJ databases">
        <title>Streptomyces acididurans sp. nov., isolated from a peat swamp forest soil.</title>
        <authorList>
            <person name="Chantavorakit T."/>
            <person name="Duangmal K."/>
        </authorList>
    </citation>
    <scope>NUCLEOTIDE SEQUENCE [LARGE SCALE GENOMIC DNA]</scope>
    <source>
        <strain evidence="1 2">KK5PA1</strain>
    </source>
</reference>
<evidence type="ECO:0000313" key="1">
    <source>
        <dbReference type="EMBL" id="MBM9504704.1"/>
    </source>
</evidence>